<keyword evidence="10" id="KW-0325">Glycoprotein</keyword>
<dbReference type="PROSITE" id="PS50893">
    <property type="entry name" value="ABC_TRANSPORTER_2"/>
    <property type="match status" value="2"/>
</dbReference>
<feature type="transmembrane region" description="Helical" evidence="12">
    <location>
        <begin position="883"/>
        <end position="905"/>
    </location>
</feature>
<dbReference type="InterPro" id="IPR036640">
    <property type="entry name" value="ABC1_TM_sf"/>
</dbReference>
<evidence type="ECO:0000313" key="15">
    <source>
        <dbReference type="EMBL" id="KAI1851449.1"/>
    </source>
</evidence>
<evidence type="ECO:0000256" key="2">
    <source>
        <dbReference type="ARBA" id="ARBA00009726"/>
    </source>
</evidence>
<evidence type="ECO:0000256" key="9">
    <source>
        <dbReference type="ARBA" id="ARBA00023136"/>
    </source>
</evidence>
<evidence type="ECO:0000313" key="16">
    <source>
        <dbReference type="Proteomes" id="UP000829685"/>
    </source>
</evidence>
<keyword evidence="6" id="KW-0547">Nucleotide-binding</keyword>
<feature type="transmembrane region" description="Helical" evidence="12">
    <location>
        <begin position="92"/>
        <end position="111"/>
    </location>
</feature>
<dbReference type="PROSITE" id="PS50929">
    <property type="entry name" value="ABC_TM1F"/>
    <property type="match status" value="2"/>
</dbReference>
<accession>A0A9P9W926</accession>
<dbReference type="InterPro" id="IPR056227">
    <property type="entry name" value="TMD0_ABC"/>
</dbReference>
<evidence type="ECO:0000256" key="10">
    <source>
        <dbReference type="ARBA" id="ARBA00023180"/>
    </source>
</evidence>
<dbReference type="EMBL" id="JAFIMR010000065">
    <property type="protein sequence ID" value="KAI1851449.1"/>
    <property type="molecule type" value="Genomic_DNA"/>
</dbReference>
<keyword evidence="8 12" id="KW-1133">Transmembrane helix</keyword>
<protein>
    <recommendedName>
        <fullName evidence="17">ABC transporter</fullName>
    </recommendedName>
</protein>
<dbReference type="PANTHER" id="PTHR24223">
    <property type="entry name" value="ATP-BINDING CASSETTE SUB-FAMILY C"/>
    <property type="match status" value="1"/>
</dbReference>
<feature type="domain" description="ABC transporter" evidence="13">
    <location>
        <begin position="1210"/>
        <end position="1453"/>
    </location>
</feature>
<dbReference type="Gene3D" id="3.40.50.300">
    <property type="entry name" value="P-loop containing nucleotide triphosphate hydrolases"/>
    <property type="match status" value="2"/>
</dbReference>
<feature type="transmembrane region" description="Helical" evidence="12">
    <location>
        <begin position="1015"/>
        <end position="1047"/>
    </location>
</feature>
<evidence type="ECO:0000256" key="6">
    <source>
        <dbReference type="ARBA" id="ARBA00022741"/>
    </source>
</evidence>
<dbReference type="FunFam" id="1.20.1560.10:FF:000066">
    <property type="entry name" value="ABC multidrug transporter (Eurofung)"/>
    <property type="match status" value="1"/>
</dbReference>
<gene>
    <name evidence="15" type="ORF">JX265_013196</name>
</gene>
<dbReference type="SUPFAM" id="SSF52540">
    <property type="entry name" value="P-loop containing nucleoside triphosphate hydrolases"/>
    <property type="match status" value="2"/>
</dbReference>
<dbReference type="CDD" id="cd18580">
    <property type="entry name" value="ABC_6TM_ABCC_D2"/>
    <property type="match status" value="1"/>
</dbReference>
<organism evidence="15 16">
    <name type="scientific">Neoarthrinium moseri</name>
    <dbReference type="NCBI Taxonomy" id="1658444"/>
    <lineage>
        <taxon>Eukaryota</taxon>
        <taxon>Fungi</taxon>
        <taxon>Dikarya</taxon>
        <taxon>Ascomycota</taxon>
        <taxon>Pezizomycotina</taxon>
        <taxon>Sordariomycetes</taxon>
        <taxon>Xylariomycetidae</taxon>
        <taxon>Amphisphaeriales</taxon>
        <taxon>Apiosporaceae</taxon>
        <taxon>Neoarthrinium</taxon>
    </lineage>
</organism>
<keyword evidence="7" id="KW-0067">ATP-binding</keyword>
<evidence type="ECO:0000256" key="5">
    <source>
        <dbReference type="ARBA" id="ARBA00022692"/>
    </source>
</evidence>
<evidence type="ECO:0000256" key="1">
    <source>
        <dbReference type="ARBA" id="ARBA00004651"/>
    </source>
</evidence>
<feature type="region of interest" description="Disordered" evidence="11">
    <location>
        <begin position="848"/>
        <end position="867"/>
    </location>
</feature>
<keyword evidence="9 12" id="KW-0472">Membrane</keyword>
<dbReference type="GO" id="GO:0140359">
    <property type="term" value="F:ABC-type transporter activity"/>
    <property type="evidence" value="ECO:0007669"/>
    <property type="project" value="InterPro"/>
</dbReference>
<dbReference type="InterPro" id="IPR044726">
    <property type="entry name" value="ABCC_6TM_D2"/>
</dbReference>
<dbReference type="FunFam" id="3.40.50.300:FF:002145">
    <property type="entry name" value="ABC transporter (MsbA subfamily)"/>
    <property type="match status" value="1"/>
</dbReference>
<dbReference type="InterPro" id="IPR003593">
    <property type="entry name" value="AAA+_ATPase"/>
</dbReference>
<dbReference type="GO" id="GO:0005524">
    <property type="term" value="F:ATP binding"/>
    <property type="evidence" value="ECO:0007669"/>
    <property type="project" value="UniProtKB-KW"/>
</dbReference>
<feature type="transmembrane region" description="Helical" evidence="12">
    <location>
        <begin position="388"/>
        <end position="414"/>
    </location>
</feature>
<evidence type="ECO:0000256" key="7">
    <source>
        <dbReference type="ARBA" id="ARBA00022840"/>
    </source>
</evidence>
<evidence type="ECO:0000259" key="13">
    <source>
        <dbReference type="PROSITE" id="PS50893"/>
    </source>
</evidence>
<dbReference type="PROSITE" id="PS00211">
    <property type="entry name" value="ABC_TRANSPORTER_1"/>
    <property type="match status" value="1"/>
</dbReference>
<dbReference type="Gene3D" id="1.20.1560.10">
    <property type="entry name" value="ABC transporter type 1, transmembrane domain"/>
    <property type="match status" value="2"/>
</dbReference>
<feature type="transmembrane region" description="Helical" evidence="12">
    <location>
        <begin position="26"/>
        <end position="47"/>
    </location>
</feature>
<dbReference type="FunFam" id="1.20.1560.10:FF:000055">
    <property type="entry name" value="ABC multidrug transporter (Eurofung)"/>
    <property type="match status" value="1"/>
</dbReference>
<dbReference type="SMART" id="SM00382">
    <property type="entry name" value="AAA"/>
    <property type="match status" value="2"/>
</dbReference>
<dbReference type="InterPro" id="IPR044746">
    <property type="entry name" value="ABCC_6TM_D1"/>
</dbReference>
<dbReference type="Pfam" id="PF00664">
    <property type="entry name" value="ABC_membrane"/>
    <property type="match status" value="2"/>
</dbReference>
<dbReference type="Pfam" id="PF00005">
    <property type="entry name" value="ABC_tran"/>
    <property type="match status" value="2"/>
</dbReference>
<keyword evidence="3" id="KW-0813">Transport</keyword>
<evidence type="ECO:0000256" key="3">
    <source>
        <dbReference type="ARBA" id="ARBA00022448"/>
    </source>
</evidence>
<evidence type="ECO:0000256" key="11">
    <source>
        <dbReference type="SAM" id="MobiDB-lite"/>
    </source>
</evidence>
<feature type="domain" description="ABC transporter" evidence="13">
    <location>
        <begin position="610"/>
        <end position="838"/>
    </location>
</feature>
<reference evidence="15" key="1">
    <citation type="submission" date="2021-03" db="EMBL/GenBank/DDBJ databases">
        <title>Revisited historic fungal species revealed as producer of novel bioactive compounds through whole genome sequencing and comparative genomics.</title>
        <authorList>
            <person name="Vignolle G.A."/>
            <person name="Hochenegger N."/>
            <person name="Mach R.L."/>
            <person name="Mach-Aigner A.R."/>
            <person name="Javad Rahimi M."/>
            <person name="Salim K.A."/>
            <person name="Chan C.M."/>
            <person name="Lim L.B.L."/>
            <person name="Cai F."/>
            <person name="Druzhinina I.S."/>
            <person name="U'Ren J.M."/>
            <person name="Derntl C."/>
        </authorList>
    </citation>
    <scope>NUCLEOTIDE SEQUENCE</scope>
    <source>
        <strain evidence="15">TUCIM 5799</strain>
    </source>
</reference>
<dbReference type="InterPro" id="IPR003439">
    <property type="entry name" value="ABC_transporter-like_ATP-bd"/>
</dbReference>
<keyword evidence="16" id="KW-1185">Reference proteome</keyword>
<dbReference type="InterPro" id="IPR050173">
    <property type="entry name" value="ABC_transporter_C-like"/>
</dbReference>
<evidence type="ECO:0000256" key="12">
    <source>
        <dbReference type="SAM" id="Phobius"/>
    </source>
</evidence>
<dbReference type="InterPro" id="IPR011527">
    <property type="entry name" value="ABC1_TM_dom"/>
</dbReference>
<feature type="transmembrane region" description="Helical" evidence="12">
    <location>
        <begin position="1106"/>
        <end position="1136"/>
    </location>
</feature>
<feature type="transmembrane region" description="Helical" evidence="12">
    <location>
        <begin position="59"/>
        <end position="80"/>
    </location>
</feature>
<feature type="domain" description="ABC transmembrane type-1" evidence="14">
    <location>
        <begin position="269"/>
        <end position="546"/>
    </location>
</feature>
<sequence>MNASDDTFGPRLEGEFDFTLLFEQSILSILPSVLLICVAAVRIGWLCRRQVQVRTGTLLGAKLGIAGLLMCLQLAALVLWSLSSSLPTRTSIPAATLCLIASGVISALIYVEHRRSVGPSKILSGYLFLTTLLDIAQARTLFRRAEVQPLAGVFAASLLCRLVLLFLEEIPKRSLLPPILKNITSLEKASGPLNRTVFWWLNGLFRQGFGGLLSLGNLSIIHAKFASRPLQESLNRAWQECSKRQKHCLTIATFYTFRSTCALVVLPRLCLSGLRFAQPFLIKRVVEFVSESSTDETRGVAGGLIGATALVYVGMAVMRAYYQHLNFQLTTMIRGGLVALIFEKTLRVDAAKAREGDAISLMSADIEGIEPGIGIVHEVWAAMVELGIALYLLEIQVGAACFFVVIPATTAWLITSRLMKAMRPARMIWGKAIKERVSASSAMLAQIKSLKMMGLTHYISRSIQDLRVHELDVSRKFRLALIRILTTGRLANQMTPVIVIAGAVFWTKRTEEEEFTVAEVFAALAIISLVSSPISQLISCLPNIMASVGCFDRIQEYLLEEDVDDSGSHLSSLQYSTGPGNATCLPLDTPVELIGLKPQEFLGTSNPIAVIVKDGTFTPSDADSPILHKLDLSIHRSSCTMIIGAVGSGKTTLLKVILGEKTLSEGSIRIDRNQLAYCDQTPWLRNVSVRKNIIGPYADDDSWLATVVRACALERDLALLPNGDQTLVGSGGVALSGGQKHRVALARAIYSRKPILVLDDILSALDNATAALILKRLLGKDGLLCSMGVTVILATHSVHHLPVSDLIIVLAKPGHIAQKGSFAELQSQNGYVRDLALDQSSQARCEDDESIENEAKSVPQAEPAREDPELLDLKRQTGDVSLYAFYLKSVSATIALCWLGLAVLYTGLSKVPDVWVRIWAEQGMNHNSGYYFGSYFALAFSCVLASALSVSFFMLVIVPKSSQHLHWLFLNSVMKAPLWFFTTTDSGVTLNRFAQDMTLLDNRLPVAAYHTLYDILFVLLSTALIAAGAQYVAAVLPISVIALYFLARYYLRTSRQIRYLDLEAKTPLFTLFAEAIDGLTTIRAFGWKQPFLEENLRLLDESQKPYYLLFCIQRWLAVVLDLFVAAIAIVLVAFAVEFRNTTTRGAIGVAMINILGLNTELSELVNNWADLETSLGAIARLRSFLQHTPKEDKPGRDGRVDAAWPSRGLIELKGVSAAYRANDNLVLHNLSLTVLPGQKIGICGRTGSGKSSFILMLLSLLELESGSVHIDGQDLSKVSRDLLRTRIATLPQDSIKLSGSVRQNLMAAEASLSCQTAGRYNENARLTLALTKVDMWDLIQERGGLDADFSAMDLSQGQLQLFCLARAILHGNKRSIVLLDESTSNTDRETDQRIMHVIREEFKHCTVITVAHRLETIVDSDLVVVMNAGRIQEVGEPKVLLSQKESKFRILWDSRNA</sequence>
<comment type="caution">
    <text evidence="15">The sequence shown here is derived from an EMBL/GenBank/DDBJ whole genome shotgun (WGS) entry which is preliminary data.</text>
</comment>
<keyword evidence="4" id="KW-1003">Cell membrane</keyword>
<proteinExistence type="inferred from homology"/>
<feature type="transmembrane region" description="Helical" evidence="12">
    <location>
        <begin position="935"/>
        <end position="958"/>
    </location>
</feature>
<evidence type="ECO:0008006" key="17">
    <source>
        <dbReference type="Google" id="ProtNLM"/>
    </source>
</evidence>
<dbReference type="Pfam" id="PF24357">
    <property type="entry name" value="TMD0_ABC"/>
    <property type="match status" value="1"/>
</dbReference>
<comment type="similarity">
    <text evidence="2">Belongs to the ABC transporter superfamily. ABCC family. Conjugate transporter (TC 3.A.1.208) subfamily.</text>
</comment>
<dbReference type="CDD" id="cd18579">
    <property type="entry name" value="ABC_6TM_ABCC_D1"/>
    <property type="match status" value="1"/>
</dbReference>
<evidence type="ECO:0000256" key="8">
    <source>
        <dbReference type="ARBA" id="ARBA00022989"/>
    </source>
</evidence>
<dbReference type="GO" id="GO:0016887">
    <property type="term" value="F:ATP hydrolysis activity"/>
    <property type="evidence" value="ECO:0007669"/>
    <property type="project" value="InterPro"/>
</dbReference>
<feature type="domain" description="ABC transmembrane type-1" evidence="14">
    <location>
        <begin position="901"/>
        <end position="1173"/>
    </location>
</feature>
<name>A0A9P9W926_9PEZI</name>
<dbReference type="InterPro" id="IPR027417">
    <property type="entry name" value="P-loop_NTPase"/>
</dbReference>
<feature type="transmembrane region" description="Helical" evidence="12">
    <location>
        <begin position="300"/>
        <end position="322"/>
    </location>
</feature>
<keyword evidence="5 12" id="KW-0812">Transmembrane</keyword>
<dbReference type="GO" id="GO:0005886">
    <property type="term" value="C:plasma membrane"/>
    <property type="evidence" value="ECO:0007669"/>
    <property type="project" value="UniProtKB-SubCell"/>
</dbReference>
<evidence type="ECO:0000256" key="4">
    <source>
        <dbReference type="ARBA" id="ARBA00022475"/>
    </source>
</evidence>
<dbReference type="SUPFAM" id="SSF90123">
    <property type="entry name" value="ABC transporter transmembrane region"/>
    <property type="match status" value="2"/>
</dbReference>
<evidence type="ECO:0000259" key="14">
    <source>
        <dbReference type="PROSITE" id="PS50929"/>
    </source>
</evidence>
<comment type="subcellular location">
    <subcellularLocation>
        <location evidence="1">Cell membrane</location>
        <topology evidence="1">Multi-pass membrane protein</topology>
    </subcellularLocation>
</comment>
<dbReference type="Proteomes" id="UP000829685">
    <property type="component" value="Unassembled WGS sequence"/>
</dbReference>
<dbReference type="InterPro" id="IPR017871">
    <property type="entry name" value="ABC_transporter-like_CS"/>
</dbReference>
<dbReference type="CDD" id="cd03250">
    <property type="entry name" value="ABCC_MRP_domain1"/>
    <property type="match status" value="1"/>
</dbReference>
<dbReference type="PANTHER" id="PTHR24223:SF399">
    <property type="entry name" value="ABC TRANSPORTER ATNG"/>
    <property type="match status" value="1"/>
</dbReference>